<organism evidence="1 2">
    <name type="scientific">Rhododendron molle</name>
    <name type="common">Chinese azalea</name>
    <name type="synonym">Azalea mollis</name>
    <dbReference type="NCBI Taxonomy" id="49168"/>
    <lineage>
        <taxon>Eukaryota</taxon>
        <taxon>Viridiplantae</taxon>
        <taxon>Streptophyta</taxon>
        <taxon>Embryophyta</taxon>
        <taxon>Tracheophyta</taxon>
        <taxon>Spermatophyta</taxon>
        <taxon>Magnoliopsida</taxon>
        <taxon>eudicotyledons</taxon>
        <taxon>Gunneridae</taxon>
        <taxon>Pentapetalae</taxon>
        <taxon>asterids</taxon>
        <taxon>Ericales</taxon>
        <taxon>Ericaceae</taxon>
        <taxon>Ericoideae</taxon>
        <taxon>Rhodoreae</taxon>
        <taxon>Rhododendron</taxon>
    </lineage>
</organism>
<name>A0ACC0M2R4_RHOML</name>
<keyword evidence="2" id="KW-1185">Reference proteome</keyword>
<evidence type="ECO:0000313" key="1">
    <source>
        <dbReference type="EMBL" id="KAI8534698.1"/>
    </source>
</evidence>
<evidence type="ECO:0000313" key="2">
    <source>
        <dbReference type="Proteomes" id="UP001062846"/>
    </source>
</evidence>
<protein>
    <submittedName>
        <fullName evidence="1">Uncharacterized protein</fullName>
    </submittedName>
</protein>
<reference evidence="1" key="1">
    <citation type="submission" date="2022-02" db="EMBL/GenBank/DDBJ databases">
        <title>Plant Genome Project.</title>
        <authorList>
            <person name="Zhang R.-G."/>
        </authorList>
    </citation>
    <scope>NUCLEOTIDE SEQUENCE</scope>
    <source>
        <strain evidence="1">AT1</strain>
    </source>
</reference>
<gene>
    <name evidence="1" type="ORF">RHMOL_Rhmol10G0116900</name>
</gene>
<proteinExistence type="predicted"/>
<accession>A0ACC0M2R4</accession>
<comment type="caution">
    <text evidence="1">The sequence shown here is derived from an EMBL/GenBank/DDBJ whole genome shotgun (WGS) entry which is preliminary data.</text>
</comment>
<dbReference type="EMBL" id="CM046397">
    <property type="protein sequence ID" value="KAI8534698.1"/>
    <property type="molecule type" value="Genomic_DNA"/>
</dbReference>
<sequence>MEEEETLYPPWLKPMLKARFFSICEIHESCKENERNHYCLDCTTDALCPCYLIHHKNHRVTQIRRSSYHEVIKVEDIQKYLNVPDIQPYTMNKASVVLLNKRPQREPKKGYIYACDICQRGIAHHFKLCSLACKLGGIEDGILELRFNMSINYHTNELHGGVEVDESSKETKLARLHSLKQQATEPFHSPVSGITETMNSPSPSSLPTYNHFNSRKRKGIPRRASLS</sequence>
<dbReference type="Proteomes" id="UP001062846">
    <property type="component" value="Chromosome 10"/>
</dbReference>